<protein>
    <recommendedName>
        <fullName evidence="3">SusE outer membrane protein domain-containing protein</fullName>
    </recommendedName>
</protein>
<dbReference type="AlphaFoldDB" id="A0AAE3XMM7"/>
<dbReference type="RefSeq" id="WP_309938216.1">
    <property type="nucleotide sequence ID" value="NZ_AP025305.1"/>
</dbReference>
<dbReference type="Proteomes" id="UP001185092">
    <property type="component" value="Unassembled WGS sequence"/>
</dbReference>
<reference evidence="1" key="1">
    <citation type="submission" date="2023-07" db="EMBL/GenBank/DDBJ databases">
        <title>Genomic Encyclopedia of Type Strains, Phase IV (KMG-IV): sequencing the most valuable type-strain genomes for metagenomic binning, comparative biology and taxonomic classification.</title>
        <authorList>
            <person name="Goeker M."/>
        </authorList>
    </citation>
    <scope>NUCLEOTIDE SEQUENCE</scope>
    <source>
        <strain evidence="1">DSM 26174</strain>
    </source>
</reference>
<name>A0AAE3XMM7_9BACT</name>
<evidence type="ECO:0008006" key="3">
    <source>
        <dbReference type="Google" id="ProtNLM"/>
    </source>
</evidence>
<accession>A0AAE3XMM7</accession>
<evidence type="ECO:0000313" key="1">
    <source>
        <dbReference type="EMBL" id="MDR6238710.1"/>
    </source>
</evidence>
<dbReference type="Gene3D" id="2.60.40.3620">
    <property type="match status" value="4"/>
</dbReference>
<proteinExistence type="predicted"/>
<gene>
    <name evidence="1" type="ORF">HNQ88_001747</name>
</gene>
<dbReference type="PROSITE" id="PS51257">
    <property type="entry name" value="PROKAR_LIPOPROTEIN"/>
    <property type="match status" value="1"/>
</dbReference>
<organism evidence="1 2">
    <name type="scientific">Aureibacter tunicatorum</name>
    <dbReference type="NCBI Taxonomy" id="866807"/>
    <lineage>
        <taxon>Bacteria</taxon>
        <taxon>Pseudomonadati</taxon>
        <taxon>Bacteroidota</taxon>
        <taxon>Cytophagia</taxon>
        <taxon>Cytophagales</taxon>
        <taxon>Persicobacteraceae</taxon>
        <taxon>Aureibacter</taxon>
    </lineage>
</organism>
<dbReference type="CDD" id="cd12956">
    <property type="entry name" value="CBM_SusE-F_like"/>
    <property type="match status" value="1"/>
</dbReference>
<keyword evidence="2" id="KW-1185">Reference proteome</keyword>
<evidence type="ECO:0000313" key="2">
    <source>
        <dbReference type="Proteomes" id="UP001185092"/>
    </source>
</evidence>
<comment type="caution">
    <text evidence="1">The sequence shown here is derived from an EMBL/GenBank/DDBJ whole genome shotgun (WGS) entry which is preliminary data.</text>
</comment>
<dbReference type="EMBL" id="JAVDQD010000002">
    <property type="protein sequence ID" value="MDR6238710.1"/>
    <property type="molecule type" value="Genomic_DNA"/>
</dbReference>
<sequence length="662" mass="74688">MKALNTCFLLLINLILISCDESGVVDEPQEPILNKKIETPSVEGKQLDISNDEKESIVFSFNWDELDGDKVYKVMAWSTDGDTVVVDETKNVSLSLSVEDLNQVANDLKLDPKSYSKIFIGVYGYDAGPSGTLIGEPYIFEGVFSFELKGFEVVSRMYLIYGEDKERKSGNYISDFDVSGKFLGAVYLESDATYLFEEADENEEARFYSINIEENTLVDGDEQAFSVDETGYYVVSINMNNRRVLIEKLSQYLWIPGSHNGWSFDLEDPNYNDPTTYNRVVLVSDYNNGIYLGKVWLIDEFKFTNAPDWNFVKYGKKTPNGGLDTAYEADNFDVDDFYGPGLYELKFDLHRGKFEVLSFEPMQIELPEENALWISGDHNFWDLNIRDILLETKEGSNVFEGNVTLRGNGGFEFVISTDGITHETTYRSPVITEGMTEGDLVVDGIYTVRAPESQVYKITVDLNEMTYQLGDPYIAPSTMHLVGSATTIDWIVEEALAMNNRNPEVGIFDLITELDQEEFKFVQERNWEKEKVWGMGHNLNTLKINGQDDCISNMQGTVFISANFQDLTYELIRPSIGVIGSAAPNGLDSDIDMTYDDVSNSWKATLDLVAGDLKFRAFDDWAYNWGGDSSGNLSGDNIAVPNAGTYELTFDLANRTYILELK</sequence>